<sequence>MQVRLMALLPLVFLLVTSLAAATDVEYSHTSGVGTFEGAQGWANPTSGTAHASYSFNLLPARGAVQSQLRLAYASSSDVQEAGTGWGFGLPIIERKPPQGGAPSYRQSERVSYNGRPLVFIRQVSSLSSTMRDGTQEQLPAWSVGWYYYRLQDDASHLRFFWSPLEGPEQKNGRKWVVQDPSGITLEFGQPSTQPQDGDSALDQERSGAIHRWRLVRQYDAHCAGDACNLIVYHWHNLGRTSDEMLLLTDIYDTPLGGSFDPAKFAHHVHIAYEPHPASGDPGVNTITYTRTWKQKYQLRIKRIDVAGNGEDPQAARTVVRRYHLGYQLYLRRSLLTSITEEGAACASAQEVPLPPGPFGGTTDYEAPETSCPRLPPTTFEYATPHWGPSSEPGLQGANPSAYFRASPESPPPAGLLFPYPGGVNLLDVDRDGAMDLVLHPLRGDAGRVYLTESTQADIRLRYKPLSKADSDLLSIYQGFTLVDPLDLKNAPSAFWRRVGANQLQRMRITQAADAFTWSESSKLDFARAPVAVGDIDGNGTQDVYESYTVGSNRHTGVYVSNRYGIVDDRPNTTRSLFTFHSAAALLHCGPCLRQSCVTS</sequence>
<reference evidence="5 6" key="1">
    <citation type="submission" date="2021-12" db="EMBL/GenBank/DDBJ databases">
        <title>Discovery of the Pendulisporaceae a myxobacterial family with distinct sporulation behavior and unique specialized metabolism.</title>
        <authorList>
            <person name="Garcia R."/>
            <person name="Popoff A."/>
            <person name="Bader C.D."/>
            <person name="Loehr J."/>
            <person name="Walesch S."/>
            <person name="Walt C."/>
            <person name="Boldt J."/>
            <person name="Bunk B."/>
            <person name="Haeckl F.J.F.P.J."/>
            <person name="Gunesch A.P."/>
            <person name="Birkelbach J."/>
            <person name="Nuebel U."/>
            <person name="Pietschmann T."/>
            <person name="Bach T."/>
            <person name="Mueller R."/>
        </authorList>
    </citation>
    <scope>NUCLEOTIDE SEQUENCE [LARGE SCALE GENOMIC DNA]</scope>
    <source>
        <strain evidence="5 6">MSr11954</strain>
    </source>
</reference>
<protein>
    <submittedName>
        <fullName evidence="5">Uncharacterized protein</fullName>
    </submittedName>
</protein>
<keyword evidence="2" id="KW-0964">Secreted</keyword>
<organism evidence="5 6">
    <name type="scientific">Pendulispora albinea</name>
    <dbReference type="NCBI Taxonomy" id="2741071"/>
    <lineage>
        <taxon>Bacteria</taxon>
        <taxon>Pseudomonadati</taxon>
        <taxon>Myxococcota</taxon>
        <taxon>Myxococcia</taxon>
        <taxon>Myxococcales</taxon>
        <taxon>Sorangiineae</taxon>
        <taxon>Pendulisporaceae</taxon>
        <taxon>Pendulispora</taxon>
    </lineage>
</organism>
<evidence type="ECO:0000313" key="6">
    <source>
        <dbReference type="Proteomes" id="UP001370348"/>
    </source>
</evidence>
<feature type="signal peptide" evidence="4">
    <location>
        <begin position="1"/>
        <end position="22"/>
    </location>
</feature>
<comment type="subcellular location">
    <subcellularLocation>
        <location evidence="1">Secreted</location>
    </subcellularLocation>
</comment>
<dbReference type="SUPFAM" id="SSF69318">
    <property type="entry name" value="Integrin alpha N-terminal domain"/>
    <property type="match status" value="1"/>
</dbReference>
<dbReference type="InterPro" id="IPR003284">
    <property type="entry name" value="Sal_SpvB"/>
</dbReference>
<evidence type="ECO:0000256" key="4">
    <source>
        <dbReference type="SAM" id="SignalP"/>
    </source>
</evidence>
<feature type="chain" id="PRO_5045191833" evidence="4">
    <location>
        <begin position="23"/>
        <end position="600"/>
    </location>
</feature>
<dbReference type="Proteomes" id="UP001370348">
    <property type="component" value="Chromosome"/>
</dbReference>
<accession>A0ABZ2LNJ9</accession>
<dbReference type="RefSeq" id="WP_394822105.1">
    <property type="nucleotide sequence ID" value="NZ_CP089984.1"/>
</dbReference>
<dbReference type="Pfam" id="PF03534">
    <property type="entry name" value="SpvB"/>
    <property type="match status" value="1"/>
</dbReference>
<keyword evidence="4" id="KW-0732">Signal</keyword>
<evidence type="ECO:0000313" key="5">
    <source>
        <dbReference type="EMBL" id="WXB12483.1"/>
    </source>
</evidence>
<evidence type="ECO:0000256" key="2">
    <source>
        <dbReference type="ARBA" id="ARBA00022525"/>
    </source>
</evidence>
<dbReference type="EMBL" id="CP089984">
    <property type="protein sequence ID" value="WXB12483.1"/>
    <property type="molecule type" value="Genomic_DNA"/>
</dbReference>
<evidence type="ECO:0000256" key="1">
    <source>
        <dbReference type="ARBA" id="ARBA00004613"/>
    </source>
</evidence>
<evidence type="ECO:0000256" key="3">
    <source>
        <dbReference type="ARBA" id="ARBA00023026"/>
    </source>
</evidence>
<dbReference type="InterPro" id="IPR028994">
    <property type="entry name" value="Integrin_alpha_N"/>
</dbReference>
<proteinExistence type="predicted"/>
<keyword evidence="6" id="KW-1185">Reference proteome</keyword>
<name>A0ABZ2LNJ9_9BACT</name>
<keyword evidence="3" id="KW-0843">Virulence</keyword>
<gene>
    <name evidence="5" type="ORF">LZC94_32130</name>
</gene>